<sequence>MSALTLLAFLFFLHILQQCIKDHMTDMSATQPVVVMTAGREGDETISKSVANKIDKTGITEIDEKLHSDNEKLNPNIQNKITDTDNSYDSINKKQLMKVHTTHYEKSYEPKFKYAFSIANRSSYFPGFVSAMGDE</sequence>
<organism evidence="2 3">
    <name type="scientific">Arctia plantaginis</name>
    <name type="common">Wood tiger moth</name>
    <name type="synonym">Phalaena plantaginis</name>
    <dbReference type="NCBI Taxonomy" id="874455"/>
    <lineage>
        <taxon>Eukaryota</taxon>
        <taxon>Metazoa</taxon>
        <taxon>Ecdysozoa</taxon>
        <taxon>Arthropoda</taxon>
        <taxon>Hexapoda</taxon>
        <taxon>Insecta</taxon>
        <taxon>Pterygota</taxon>
        <taxon>Neoptera</taxon>
        <taxon>Endopterygota</taxon>
        <taxon>Lepidoptera</taxon>
        <taxon>Glossata</taxon>
        <taxon>Ditrysia</taxon>
        <taxon>Noctuoidea</taxon>
        <taxon>Erebidae</taxon>
        <taxon>Arctiinae</taxon>
        <taxon>Arctia</taxon>
    </lineage>
</organism>
<proteinExistence type="predicted"/>
<protein>
    <submittedName>
        <fullName evidence="2">Uncharacterized protein</fullName>
    </submittedName>
</protein>
<dbReference type="OrthoDB" id="7322084at2759"/>
<comment type="caution">
    <text evidence="2">The sequence shown here is derived from an EMBL/GenBank/DDBJ whole genome shotgun (WGS) entry which is preliminary data.</text>
</comment>
<dbReference type="Proteomes" id="UP000494106">
    <property type="component" value="Unassembled WGS sequence"/>
</dbReference>
<feature type="chain" id="PRO_5035939166" evidence="1">
    <location>
        <begin position="22"/>
        <end position="135"/>
    </location>
</feature>
<feature type="signal peptide" evidence="1">
    <location>
        <begin position="1"/>
        <end position="21"/>
    </location>
</feature>
<keyword evidence="3" id="KW-1185">Reference proteome</keyword>
<dbReference type="EMBL" id="CADEBC010000521">
    <property type="protein sequence ID" value="CAB3244327.1"/>
    <property type="molecule type" value="Genomic_DNA"/>
</dbReference>
<accession>A0A8S1AHD9</accession>
<name>A0A8S1AHD9_ARCPL</name>
<evidence type="ECO:0000256" key="1">
    <source>
        <dbReference type="SAM" id="SignalP"/>
    </source>
</evidence>
<evidence type="ECO:0000313" key="3">
    <source>
        <dbReference type="Proteomes" id="UP000494106"/>
    </source>
</evidence>
<evidence type="ECO:0000313" key="2">
    <source>
        <dbReference type="EMBL" id="CAB3244327.1"/>
    </source>
</evidence>
<gene>
    <name evidence="2" type="ORF">APLA_LOCUS9888</name>
</gene>
<reference evidence="2 3" key="1">
    <citation type="submission" date="2020-04" db="EMBL/GenBank/DDBJ databases">
        <authorList>
            <person name="Wallbank WR R."/>
            <person name="Pardo Diaz C."/>
            <person name="Kozak K."/>
            <person name="Martin S."/>
            <person name="Jiggins C."/>
            <person name="Moest M."/>
            <person name="Warren A I."/>
            <person name="Byers J.R.P. K."/>
            <person name="Montejo-Kovacevich G."/>
            <person name="Yen C E."/>
        </authorList>
    </citation>
    <scope>NUCLEOTIDE SEQUENCE [LARGE SCALE GENOMIC DNA]</scope>
</reference>
<keyword evidence="1" id="KW-0732">Signal</keyword>
<dbReference type="AlphaFoldDB" id="A0A8S1AHD9"/>